<accession>A0A151WUQ2</accession>
<evidence type="ECO:0000313" key="2">
    <source>
        <dbReference type="Proteomes" id="UP000075809"/>
    </source>
</evidence>
<proteinExistence type="predicted"/>
<reference evidence="1 2" key="1">
    <citation type="submission" date="2015-09" db="EMBL/GenBank/DDBJ databases">
        <title>Trachymyrmex zeteki WGS genome.</title>
        <authorList>
            <person name="Nygaard S."/>
            <person name="Hu H."/>
            <person name="Boomsma J."/>
            <person name="Zhang G."/>
        </authorList>
    </citation>
    <scope>NUCLEOTIDE SEQUENCE [LARGE SCALE GENOMIC DNA]</scope>
    <source>
        <strain evidence="1">Tzet28-1</strain>
        <tissue evidence="1">Whole body</tissue>
    </source>
</reference>
<evidence type="ECO:0000313" key="1">
    <source>
        <dbReference type="EMBL" id="KYQ51487.1"/>
    </source>
</evidence>
<dbReference type="Proteomes" id="UP000075809">
    <property type="component" value="Unassembled WGS sequence"/>
</dbReference>
<sequence length="51" mass="6197">IPRTYSNVEYADMVFVYGFCLLSQDYFKRLKFSNWFLEQFNNDNSFPSKII</sequence>
<dbReference type="EMBL" id="KQ982730">
    <property type="protein sequence ID" value="KYQ51487.1"/>
    <property type="molecule type" value="Genomic_DNA"/>
</dbReference>
<keyword evidence="2" id="KW-1185">Reference proteome</keyword>
<feature type="non-terminal residue" evidence="1">
    <location>
        <position position="1"/>
    </location>
</feature>
<protein>
    <submittedName>
        <fullName evidence="1">Uncharacterized protein</fullName>
    </submittedName>
</protein>
<gene>
    <name evidence="1" type="ORF">ALC60_09360</name>
</gene>
<organism evidence="1 2">
    <name type="scientific">Mycetomoellerius zeteki</name>
    <dbReference type="NCBI Taxonomy" id="64791"/>
    <lineage>
        <taxon>Eukaryota</taxon>
        <taxon>Metazoa</taxon>
        <taxon>Ecdysozoa</taxon>
        <taxon>Arthropoda</taxon>
        <taxon>Hexapoda</taxon>
        <taxon>Insecta</taxon>
        <taxon>Pterygota</taxon>
        <taxon>Neoptera</taxon>
        <taxon>Endopterygota</taxon>
        <taxon>Hymenoptera</taxon>
        <taxon>Apocrita</taxon>
        <taxon>Aculeata</taxon>
        <taxon>Formicoidea</taxon>
        <taxon>Formicidae</taxon>
        <taxon>Myrmicinae</taxon>
        <taxon>Mycetomoellerius</taxon>
    </lineage>
</organism>
<name>A0A151WUQ2_9HYME</name>
<dbReference type="AlphaFoldDB" id="A0A151WUQ2"/>